<evidence type="ECO:0000256" key="5">
    <source>
        <dbReference type="ARBA" id="ARBA00022989"/>
    </source>
</evidence>
<dbReference type="InterPro" id="IPR027417">
    <property type="entry name" value="P-loop_NTPase"/>
</dbReference>
<feature type="transmembrane region" description="Helical" evidence="7">
    <location>
        <begin position="16"/>
        <end position="40"/>
    </location>
</feature>
<dbReference type="InterPro" id="IPR036640">
    <property type="entry name" value="ABC1_TM_sf"/>
</dbReference>
<protein>
    <submittedName>
        <fullName evidence="9">ATP-binding cassette domain-containing protein</fullName>
    </submittedName>
</protein>
<dbReference type="KEGG" id="vas:GT360_16585"/>
<keyword evidence="2 7" id="KW-0812">Transmembrane</keyword>
<dbReference type="InterPro" id="IPR003439">
    <property type="entry name" value="ABC_transporter-like_ATP-bd"/>
</dbReference>
<name>A0A7Z2T6E4_9VIBR</name>
<organism evidence="9 10">
    <name type="scientific">Vibrio astriarenae</name>
    <dbReference type="NCBI Taxonomy" id="1481923"/>
    <lineage>
        <taxon>Bacteria</taxon>
        <taxon>Pseudomonadati</taxon>
        <taxon>Pseudomonadota</taxon>
        <taxon>Gammaproteobacteria</taxon>
        <taxon>Vibrionales</taxon>
        <taxon>Vibrionaceae</taxon>
        <taxon>Vibrio</taxon>
    </lineage>
</organism>
<evidence type="ECO:0000313" key="9">
    <source>
        <dbReference type="EMBL" id="QIA65172.1"/>
    </source>
</evidence>
<dbReference type="AlphaFoldDB" id="A0A7Z2T6E4"/>
<evidence type="ECO:0000256" key="4">
    <source>
        <dbReference type="ARBA" id="ARBA00022840"/>
    </source>
</evidence>
<keyword evidence="5 7" id="KW-1133">Transmembrane helix</keyword>
<evidence type="ECO:0000259" key="8">
    <source>
        <dbReference type="PROSITE" id="PS50929"/>
    </source>
</evidence>
<feature type="domain" description="ABC transmembrane type-1" evidence="8">
    <location>
        <begin position="18"/>
        <end position="297"/>
    </location>
</feature>
<evidence type="ECO:0000256" key="6">
    <source>
        <dbReference type="ARBA" id="ARBA00023136"/>
    </source>
</evidence>
<keyword evidence="4 9" id="KW-0067">ATP-binding</keyword>
<dbReference type="InterPro" id="IPR003593">
    <property type="entry name" value="AAA+_ATPase"/>
</dbReference>
<dbReference type="Gene3D" id="1.20.1560.10">
    <property type="entry name" value="ABC transporter type 1, transmembrane domain"/>
    <property type="match status" value="1"/>
</dbReference>
<comment type="subcellular location">
    <subcellularLocation>
        <location evidence="1">Cell membrane</location>
        <topology evidence="1">Multi-pass membrane protein</topology>
    </subcellularLocation>
</comment>
<dbReference type="PANTHER" id="PTHR24221">
    <property type="entry name" value="ATP-BINDING CASSETTE SUB-FAMILY B"/>
    <property type="match status" value="1"/>
</dbReference>
<keyword evidence="3" id="KW-0547">Nucleotide-binding</keyword>
<reference evidence="9 10" key="1">
    <citation type="submission" date="2020-01" db="EMBL/GenBank/DDBJ databases">
        <title>Whole genome and functional gene identification of agarase of Vibrio HN897.</title>
        <authorList>
            <person name="Liu Y."/>
            <person name="Zhao Z."/>
        </authorList>
    </citation>
    <scope>NUCLEOTIDE SEQUENCE [LARGE SCALE GENOMIC DNA]</scope>
    <source>
        <strain evidence="9 10">HN897</strain>
    </source>
</reference>
<dbReference type="GO" id="GO:0034040">
    <property type="term" value="F:ATPase-coupled lipid transmembrane transporter activity"/>
    <property type="evidence" value="ECO:0007669"/>
    <property type="project" value="TreeGrafter"/>
</dbReference>
<dbReference type="GO" id="GO:0005524">
    <property type="term" value="F:ATP binding"/>
    <property type="evidence" value="ECO:0007669"/>
    <property type="project" value="UniProtKB-KW"/>
</dbReference>
<feature type="transmembrane region" description="Helical" evidence="7">
    <location>
        <begin position="238"/>
        <end position="262"/>
    </location>
</feature>
<feature type="transmembrane region" description="Helical" evidence="7">
    <location>
        <begin position="52"/>
        <end position="69"/>
    </location>
</feature>
<evidence type="ECO:0000256" key="2">
    <source>
        <dbReference type="ARBA" id="ARBA00022692"/>
    </source>
</evidence>
<evidence type="ECO:0000256" key="1">
    <source>
        <dbReference type="ARBA" id="ARBA00004651"/>
    </source>
</evidence>
<dbReference type="GO" id="GO:0140359">
    <property type="term" value="F:ABC-type transporter activity"/>
    <property type="evidence" value="ECO:0007669"/>
    <property type="project" value="InterPro"/>
</dbReference>
<keyword evidence="10" id="KW-1185">Reference proteome</keyword>
<dbReference type="Proteomes" id="UP000464262">
    <property type="component" value="Chromosome 2"/>
</dbReference>
<evidence type="ECO:0000256" key="3">
    <source>
        <dbReference type="ARBA" id="ARBA00022741"/>
    </source>
</evidence>
<accession>A0A7Z2T6E4</accession>
<dbReference type="GO" id="GO:0016887">
    <property type="term" value="F:ATP hydrolysis activity"/>
    <property type="evidence" value="ECO:0007669"/>
    <property type="project" value="InterPro"/>
</dbReference>
<sequence length="544" mass="60979">METKHFSQKISLADKFYLTASTILTTLLGLVLPFSILIIFDRVLPNQAKDTLFLLFFIILAAIYLDYLLKGQEEKISSAIMKTFESNLTNKVFSSVCLAEFSKFRKREPGEYLERIATIPEIKAFFGGESVRALINLGVSVLTILLIGIINLGAGLTLIAASVVLAVAAIRLSDQKVANLQSKSDIEGLTTSKIIEIVSAPLDIKARNMEYRIESLMTEMIKEREKEAINYEQIEAHFGLILSLIQQLSIACVVVLLASAVINLESSQGIMAAIIMLTNRYFAPYQQVMRTLSRWKLNKLHIQRIAEVLDLVSVQHHETTQLDPQQIEIEFPNKSRIRFEKGNAYLITGKSGSGKTHLCSCLARQRIDDNLQINIDSSLINTLNYTDWKNSVILVNNQSTFVEGTIIDNLTCFQPKSNSAAYSLCETLGIKAQIDSLPNGFYTELSGNQRMPFSRQVVYSLYIVRAVLSDKPLIILDDIDCVYEDIFIKKVLATLISRTQNKITMISSNKIEPTAKLKKISLSRQFSNANEKARDAQITRSNVL</sequence>
<dbReference type="PANTHER" id="PTHR24221:SF654">
    <property type="entry name" value="ATP-BINDING CASSETTE SUB-FAMILY B MEMBER 6"/>
    <property type="match status" value="1"/>
</dbReference>
<proteinExistence type="predicted"/>
<dbReference type="Gene3D" id="3.40.50.300">
    <property type="entry name" value="P-loop containing nucleotide triphosphate hydrolases"/>
    <property type="match status" value="1"/>
</dbReference>
<dbReference type="Pfam" id="PF00664">
    <property type="entry name" value="ABC_membrane"/>
    <property type="match status" value="1"/>
</dbReference>
<dbReference type="PROSITE" id="PS50929">
    <property type="entry name" value="ABC_TM1F"/>
    <property type="match status" value="1"/>
</dbReference>
<dbReference type="InterPro" id="IPR011527">
    <property type="entry name" value="ABC1_TM_dom"/>
</dbReference>
<dbReference type="Pfam" id="PF00005">
    <property type="entry name" value="ABC_tran"/>
    <property type="match status" value="1"/>
</dbReference>
<evidence type="ECO:0000313" key="10">
    <source>
        <dbReference type="Proteomes" id="UP000464262"/>
    </source>
</evidence>
<dbReference type="InterPro" id="IPR039421">
    <property type="entry name" value="Type_1_exporter"/>
</dbReference>
<dbReference type="RefSeq" id="WP_164650072.1">
    <property type="nucleotide sequence ID" value="NZ_CP047476.1"/>
</dbReference>
<gene>
    <name evidence="9" type="ORF">GT360_16585</name>
</gene>
<dbReference type="SUPFAM" id="SSF90123">
    <property type="entry name" value="ABC transporter transmembrane region"/>
    <property type="match status" value="1"/>
</dbReference>
<dbReference type="EMBL" id="CP047476">
    <property type="protein sequence ID" value="QIA65172.1"/>
    <property type="molecule type" value="Genomic_DNA"/>
</dbReference>
<dbReference type="SUPFAM" id="SSF52540">
    <property type="entry name" value="P-loop containing nucleoside triphosphate hydrolases"/>
    <property type="match status" value="1"/>
</dbReference>
<dbReference type="SMART" id="SM00382">
    <property type="entry name" value="AAA"/>
    <property type="match status" value="1"/>
</dbReference>
<keyword evidence="6 7" id="KW-0472">Membrane</keyword>
<evidence type="ECO:0000256" key="7">
    <source>
        <dbReference type="SAM" id="Phobius"/>
    </source>
</evidence>
<dbReference type="GO" id="GO:0005886">
    <property type="term" value="C:plasma membrane"/>
    <property type="evidence" value="ECO:0007669"/>
    <property type="project" value="UniProtKB-SubCell"/>
</dbReference>